<feature type="chain" id="PRO_5037122725" evidence="1">
    <location>
        <begin position="21"/>
        <end position="699"/>
    </location>
</feature>
<reference evidence="2" key="1">
    <citation type="submission" date="2021-05" db="EMBL/GenBank/DDBJ databases">
        <title>Energy efficiency and biological interactions define the core microbiome of deep oligotrophic groundwater.</title>
        <authorList>
            <person name="Mehrshad M."/>
            <person name="Lopez-Fernandez M."/>
            <person name="Bell E."/>
            <person name="Bernier-Latmani R."/>
            <person name="Bertilsson S."/>
            <person name="Dopson M."/>
        </authorList>
    </citation>
    <scope>NUCLEOTIDE SEQUENCE</scope>
    <source>
        <strain evidence="2">Modern_marine.mb.64</strain>
    </source>
</reference>
<dbReference type="AlphaFoldDB" id="A0A948RR66"/>
<gene>
    <name evidence="2" type="ORF">KJ970_01010</name>
</gene>
<comment type="caution">
    <text evidence="2">The sequence shown here is derived from an EMBL/GenBank/DDBJ whole genome shotgun (WGS) entry which is preliminary data.</text>
</comment>
<accession>A0A948RR66</accession>
<evidence type="ECO:0000256" key="1">
    <source>
        <dbReference type="SAM" id="SignalP"/>
    </source>
</evidence>
<organism evidence="2 3">
    <name type="scientific">Eiseniibacteriota bacterium</name>
    <dbReference type="NCBI Taxonomy" id="2212470"/>
    <lineage>
        <taxon>Bacteria</taxon>
        <taxon>Candidatus Eiseniibacteriota</taxon>
    </lineage>
</organism>
<name>A0A948RR66_UNCEI</name>
<feature type="signal peptide" evidence="1">
    <location>
        <begin position="1"/>
        <end position="20"/>
    </location>
</feature>
<proteinExistence type="predicted"/>
<dbReference type="Proteomes" id="UP000777784">
    <property type="component" value="Unassembled WGS sequence"/>
</dbReference>
<protein>
    <submittedName>
        <fullName evidence="2">Uncharacterized protein</fullName>
    </submittedName>
</protein>
<keyword evidence="1" id="KW-0732">Signal</keyword>
<evidence type="ECO:0000313" key="2">
    <source>
        <dbReference type="EMBL" id="MBU2689480.1"/>
    </source>
</evidence>
<evidence type="ECO:0000313" key="3">
    <source>
        <dbReference type="Proteomes" id="UP000777784"/>
    </source>
</evidence>
<sequence>MTRRLLLVMAVFLASFSGIHCFPAPGQDGSDRKANKPPTIQITAGVVDSAEVDYRIDFAWQGYDDDGSVTAYEYAIDDTTLEETWQWIEETGKSFKFQAPIPSDDPEDPRSFGWHRFFIRAVDDDEARSSIDYRFFNAKTIAPETRITGVERQGCRTFLYRWEGEDLDASDPELNPEFYEYKLVHWNLGEDPIEALLTGENLLLEDQEGGDGTWWIRVSSETKEALIEGQAIGAILIFGVRAIDEAGAVEPSLEVGENYLPFEVTAEECQPLVTVLEGMSGAHTFPNEGERWNLEVNADRPIQFSWIADFSHYGGCIGSVNYGFDIPDPGDEHADAPDGIGGWIGWSHWDQVQTPVSYPSYEDGRIHHFYLKVRESSNDPRFERFCWVQMKVVAFPFHKTALIVDDATIRPNMYGSDSEHDAFRSRLFQCLDEFTEPGEEIGIFNIFHANDGGFNPERLPLELLASYKLVIWNSFFFGTLSSGLNDNECENHNLSRYLAAGGRLYLYGSKVIGGLAGDNYGYGENGLCPNFPCVESPAWDEDSFIWRFLHLTNCVRSPSSESLQVDGWVGAQSVNPVYPDISLNTDVWDPWEPRADDGQPIGGMPWFEVYRAAGCVPSRQEAGLDTIYVAKTFNYQGIPSELEGHPCALRYESTPEDSALGLDQGRVFLQMFPFFPAEESQAIEAACKALTWLMTGRDE</sequence>
<dbReference type="EMBL" id="JAHJDP010000005">
    <property type="protein sequence ID" value="MBU2689480.1"/>
    <property type="molecule type" value="Genomic_DNA"/>
</dbReference>